<feature type="active site" description="Charge relay system" evidence="5">
    <location>
        <position position="281"/>
    </location>
</feature>
<dbReference type="PROSITE" id="PS51892">
    <property type="entry name" value="SUBTILASE"/>
    <property type="match status" value="1"/>
</dbReference>
<dbReference type="Pfam" id="PF04151">
    <property type="entry name" value="PPC"/>
    <property type="match status" value="1"/>
</dbReference>
<feature type="active site" description="Charge relay system" evidence="5">
    <location>
        <position position="243"/>
    </location>
</feature>
<keyword evidence="4 5" id="KW-0720">Serine protease</keyword>
<keyword evidence="2 5" id="KW-0645">Protease</keyword>
<evidence type="ECO:0000256" key="4">
    <source>
        <dbReference type="ARBA" id="ARBA00022825"/>
    </source>
</evidence>
<evidence type="ECO:0000256" key="5">
    <source>
        <dbReference type="PROSITE-ProRule" id="PRU01240"/>
    </source>
</evidence>
<dbReference type="STRING" id="79883.GCA_001636495_02319"/>
<gene>
    <name evidence="9" type="ORF">FZC76_11000</name>
</gene>
<dbReference type="InterPro" id="IPR036852">
    <property type="entry name" value="Peptidase_S8/S53_dom_sf"/>
</dbReference>
<feature type="domain" description="Peptidase S8/S53" evidence="7">
    <location>
        <begin position="234"/>
        <end position="521"/>
    </location>
</feature>
<dbReference type="Gene3D" id="3.40.50.200">
    <property type="entry name" value="Peptidase S8/S53 domain"/>
    <property type="match status" value="1"/>
</dbReference>
<dbReference type="Pfam" id="PF00082">
    <property type="entry name" value="Peptidase_S8"/>
    <property type="match status" value="1"/>
</dbReference>
<dbReference type="InterPro" id="IPR051048">
    <property type="entry name" value="Peptidase_S8/S53_subtilisin"/>
</dbReference>
<evidence type="ECO:0000256" key="1">
    <source>
        <dbReference type="ARBA" id="ARBA00011073"/>
    </source>
</evidence>
<evidence type="ECO:0000256" key="2">
    <source>
        <dbReference type="ARBA" id="ARBA00022670"/>
    </source>
</evidence>
<dbReference type="PANTHER" id="PTHR43399">
    <property type="entry name" value="SUBTILISIN-RELATED"/>
    <property type="match status" value="1"/>
</dbReference>
<comment type="caution">
    <text evidence="9">The sequence shown here is derived from an EMBL/GenBank/DDBJ whole genome shotgun (WGS) entry which is preliminary data.</text>
</comment>
<dbReference type="GO" id="GO:0004252">
    <property type="term" value="F:serine-type endopeptidase activity"/>
    <property type="evidence" value="ECO:0007669"/>
    <property type="project" value="UniProtKB-UniRule"/>
</dbReference>
<dbReference type="PRINTS" id="PR00723">
    <property type="entry name" value="SUBTILISIN"/>
</dbReference>
<keyword evidence="3 5" id="KW-0378">Hydrolase</keyword>
<feature type="chain" id="PRO_5038336967" evidence="6">
    <location>
        <begin position="32"/>
        <end position="647"/>
    </location>
</feature>
<dbReference type="InterPro" id="IPR008979">
    <property type="entry name" value="Galactose-bd-like_sf"/>
</dbReference>
<feature type="active site" description="Charge relay system" evidence="5">
    <location>
        <position position="468"/>
    </location>
</feature>
<dbReference type="Proteomes" id="UP000322524">
    <property type="component" value="Unassembled WGS sequence"/>
</dbReference>
<dbReference type="OrthoDB" id="9798386at2"/>
<evidence type="ECO:0000259" key="8">
    <source>
        <dbReference type="Pfam" id="PF04151"/>
    </source>
</evidence>
<protein>
    <submittedName>
        <fullName evidence="9">S8 family serine peptidase</fullName>
    </submittedName>
</protein>
<dbReference type="InterPro" id="IPR000209">
    <property type="entry name" value="Peptidase_S8/S53_dom"/>
</dbReference>
<dbReference type="EMBL" id="VTEV01000004">
    <property type="protein sequence ID" value="TYS68260.1"/>
    <property type="molecule type" value="Genomic_DNA"/>
</dbReference>
<dbReference type="InterPro" id="IPR007280">
    <property type="entry name" value="Peptidase_C_arc/bac"/>
</dbReference>
<dbReference type="PANTHER" id="PTHR43399:SF4">
    <property type="entry name" value="CELL WALL-ASSOCIATED PROTEASE"/>
    <property type="match status" value="1"/>
</dbReference>
<sequence>MSMRMKKKKQSKKVFLSVLSAATILSTVALSSPSTGGASNFELDFKGVSQITDKKAVSKNGKLGEASFLADTENVKIPKGLKKKLEVVPKDNSLYIVQFDGPILEETRKELESTGATIVDYIPDYAYIVEYKGDVAKATKGIAHLESVEPYLPLYKVDPLLFTKGASALVKAVALDAKQKNKEMNFKGINEIVEYAANNDVLYISPKPDYKVLNDVARGIVKADVAQSSYGLYGQGQTVAVADTGLDTGRNDSSMHEAFRGKITALYALGRTNNSNDPNGHGTHVAGSVLGNGTSNKGMAPQANLVFQSIMDSGGGLGGLPSNLSTLFSQAYSAGARIHTNSWGAAVNGAYTTDSRNVDDYVRKNDMAVLFAAGNEGPNSGTISAPGTAKNAITVGATENYRPSFGSYADNINHVAQFSSRGPTRDGRIKPDVMAPGTFILSARSSLAPDSSFWANHDSKYAYMGGTSMATPIVAGNVAQLREHFIKNRGITPKPSLLKAALIAGATDVGLGFPNGNQGWGRVTLDKSLNTAFVNETSSLSTSQKATYSFTATAGKPLKISLVWSDAPASTSASVTLVNDLDLVITAPNGTQYVGNDFTAPYNNNWDGRNNVENVFINAPQSGTYTVEVQAYNVPQGPQAFSLAIVN</sequence>
<feature type="domain" description="Peptidase C-terminal archaeal/bacterial" evidence="8">
    <location>
        <begin position="546"/>
        <end position="631"/>
    </location>
</feature>
<dbReference type="InterPro" id="IPR022398">
    <property type="entry name" value="Peptidase_S8_His-AS"/>
</dbReference>
<dbReference type="SUPFAM" id="SSF49785">
    <property type="entry name" value="Galactose-binding domain-like"/>
    <property type="match status" value="1"/>
</dbReference>
<dbReference type="PROSITE" id="PS00137">
    <property type="entry name" value="SUBTILASE_HIS"/>
    <property type="match status" value="1"/>
</dbReference>
<name>A0A5D4SXW6_9BACI</name>
<dbReference type="PROSITE" id="PS00138">
    <property type="entry name" value="SUBTILASE_SER"/>
    <property type="match status" value="1"/>
</dbReference>
<evidence type="ECO:0000256" key="3">
    <source>
        <dbReference type="ARBA" id="ARBA00022801"/>
    </source>
</evidence>
<feature type="signal peptide" evidence="6">
    <location>
        <begin position="1"/>
        <end position="31"/>
    </location>
</feature>
<accession>A0A5D4SXW6</accession>
<evidence type="ECO:0000313" key="10">
    <source>
        <dbReference type="Proteomes" id="UP000322524"/>
    </source>
</evidence>
<dbReference type="InterPro" id="IPR034058">
    <property type="entry name" value="TagA/B/C/D_pept_dom"/>
</dbReference>
<evidence type="ECO:0000259" key="7">
    <source>
        <dbReference type="Pfam" id="PF00082"/>
    </source>
</evidence>
<proteinExistence type="inferred from homology"/>
<organism evidence="9 10">
    <name type="scientific">Sutcliffiella horikoshii</name>
    <dbReference type="NCBI Taxonomy" id="79883"/>
    <lineage>
        <taxon>Bacteria</taxon>
        <taxon>Bacillati</taxon>
        <taxon>Bacillota</taxon>
        <taxon>Bacilli</taxon>
        <taxon>Bacillales</taxon>
        <taxon>Bacillaceae</taxon>
        <taxon>Sutcliffiella</taxon>
    </lineage>
</organism>
<dbReference type="SUPFAM" id="SSF52743">
    <property type="entry name" value="Subtilisin-like"/>
    <property type="match status" value="1"/>
</dbReference>
<dbReference type="GO" id="GO:0006508">
    <property type="term" value="P:proteolysis"/>
    <property type="evidence" value="ECO:0007669"/>
    <property type="project" value="UniProtKB-KW"/>
</dbReference>
<reference evidence="9 10" key="1">
    <citation type="submission" date="2019-08" db="EMBL/GenBank/DDBJ databases">
        <title>Bacillus genomes from the desert of Cuatro Cienegas, Coahuila.</title>
        <authorList>
            <person name="Olmedo-Alvarez G."/>
        </authorList>
    </citation>
    <scope>NUCLEOTIDE SEQUENCE [LARGE SCALE GENOMIC DNA]</scope>
    <source>
        <strain evidence="9 10">CH28_1T</strain>
    </source>
</reference>
<comment type="similarity">
    <text evidence="1 5">Belongs to the peptidase S8 family.</text>
</comment>
<evidence type="ECO:0000256" key="6">
    <source>
        <dbReference type="SAM" id="SignalP"/>
    </source>
</evidence>
<dbReference type="InterPro" id="IPR023828">
    <property type="entry name" value="Peptidase_S8_Ser-AS"/>
</dbReference>
<dbReference type="InterPro" id="IPR015500">
    <property type="entry name" value="Peptidase_S8_subtilisin-rel"/>
</dbReference>
<dbReference type="AlphaFoldDB" id="A0A5D4SXW6"/>
<keyword evidence="6" id="KW-0732">Signal</keyword>
<evidence type="ECO:0000313" key="9">
    <source>
        <dbReference type="EMBL" id="TYS68260.1"/>
    </source>
</evidence>
<dbReference type="Gene3D" id="2.60.120.380">
    <property type="match status" value="1"/>
</dbReference>
<dbReference type="CDD" id="cd04842">
    <property type="entry name" value="Peptidases_S8_Kp43_protease"/>
    <property type="match status" value="1"/>
</dbReference>